<evidence type="ECO:0000259" key="4">
    <source>
        <dbReference type="SMART" id="SM00563"/>
    </source>
</evidence>
<keyword evidence="2 5" id="KW-0808">Transferase</keyword>
<keyword evidence="6" id="KW-1185">Reference proteome</keyword>
<evidence type="ECO:0000256" key="2">
    <source>
        <dbReference type="ARBA" id="ARBA00022679"/>
    </source>
</evidence>
<comment type="caution">
    <text evidence="5">The sequence shown here is derived from an EMBL/GenBank/DDBJ whole genome shotgun (WGS) entry which is preliminary data.</text>
</comment>
<dbReference type="STRING" id="676599.ARC20_17405"/>
<feature type="domain" description="Phospholipid/glycerol acyltransferase" evidence="4">
    <location>
        <begin position="50"/>
        <end position="162"/>
    </location>
</feature>
<dbReference type="SUPFAM" id="SSF69593">
    <property type="entry name" value="Glycerol-3-phosphate (1)-acyltransferase"/>
    <property type="match status" value="1"/>
</dbReference>
<reference evidence="5 6" key="1">
    <citation type="submission" date="2015-10" db="EMBL/GenBank/DDBJ databases">
        <title>Genome sequencing and analysis of members of genus Stenotrophomonas.</title>
        <authorList>
            <person name="Patil P.P."/>
            <person name="Midha S."/>
            <person name="Patil P.B."/>
        </authorList>
    </citation>
    <scope>NUCLEOTIDE SEQUENCE [LARGE SCALE GENOMIC DNA]</scope>
    <source>
        <strain evidence="5 6">JCM 16536</strain>
    </source>
</reference>
<organism evidence="5 6">
    <name type="scientific">Stenotrophomonas panacihumi</name>
    <dbReference type="NCBI Taxonomy" id="676599"/>
    <lineage>
        <taxon>Bacteria</taxon>
        <taxon>Pseudomonadati</taxon>
        <taxon>Pseudomonadota</taxon>
        <taxon>Gammaproteobacteria</taxon>
        <taxon>Lysobacterales</taxon>
        <taxon>Lysobacteraceae</taxon>
        <taxon>Stenotrophomonas</taxon>
    </lineage>
</organism>
<dbReference type="InterPro" id="IPR002123">
    <property type="entry name" value="Plipid/glycerol_acylTrfase"/>
</dbReference>
<evidence type="ECO:0000256" key="3">
    <source>
        <dbReference type="ARBA" id="ARBA00023315"/>
    </source>
</evidence>
<dbReference type="PANTHER" id="PTHR10434">
    <property type="entry name" value="1-ACYL-SN-GLYCEROL-3-PHOSPHATE ACYLTRANSFERASE"/>
    <property type="match status" value="1"/>
</dbReference>
<evidence type="ECO:0000313" key="6">
    <source>
        <dbReference type="Proteomes" id="UP000051802"/>
    </source>
</evidence>
<dbReference type="PANTHER" id="PTHR10434:SF9">
    <property type="entry name" value="PHOSPHOLIPID_GLYCEROL ACYLTRANSFERASE DOMAIN-CONTAINING PROTEIN"/>
    <property type="match status" value="1"/>
</dbReference>
<dbReference type="SMART" id="SM00563">
    <property type="entry name" value="PlsC"/>
    <property type="match status" value="1"/>
</dbReference>
<dbReference type="GO" id="GO:0003841">
    <property type="term" value="F:1-acylglycerol-3-phosphate O-acyltransferase activity"/>
    <property type="evidence" value="ECO:0007669"/>
    <property type="project" value="TreeGrafter"/>
</dbReference>
<gene>
    <name evidence="5" type="ORF">ARC20_17405</name>
</gene>
<dbReference type="Pfam" id="PF01553">
    <property type="entry name" value="Acyltransferase"/>
    <property type="match status" value="1"/>
</dbReference>
<comment type="pathway">
    <text evidence="1">Lipid metabolism.</text>
</comment>
<dbReference type="Proteomes" id="UP000051802">
    <property type="component" value="Unassembled WGS sequence"/>
</dbReference>
<dbReference type="EMBL" id="LLXU01000017">
    <property type="protein sequence ID" value="KRG48173.1"/>
    <property type="molecule type" value="Genomic_DNA"/>
</dbReference>
<sequence length="200" mass="22593">MSHTDLLSQPAPPEMPPGGHSAFLQGLARRILRATGWKVVGTLPNVPKAVMIVAPHSSNWDGFWGFAAKIALNFEVRVLGKAQLFWWPLGPVLKKLGAIPLDRSSPQGTIGQAVRLIRRSERMWYVITPEGTRKRVEHWKNGFWKIARDAGVPIIPAYFDYPSKTIGVGELFWPTEDLQADMAAIRTWYRPWRGKNRDTL</sequence>
<protein>
    <submittedName>
        <fullName evidence="5">Acyltransferase</fullName>
    </submittedName>
</protein>
<dbReference type="CDD" id="cd07988">
    <property type="entry name" value="LPLAT_ABO13168-like"/>
    <property type="match status" value="1"/>
</dbReference>
<dbReference type="AlphaFoldDB" id="A0A0R0AST2"/>
<evidence type="ECO:0000313" key="5">
    <source>
        <dbReference type="EMBL" id="KRG48173.1"/>
    </source>
</evidence>
<dbReference type="GO" id="GO:0006654">
    <property type="term" value="P:phosphatidic acid biosynthetic process"/>
    <property type="evidence" value="ECO:0007669"/>
    <property type="project" value="TreeGrafter"/>
</dbReference>
<name>A0A0R0AST2_9GAMM</name>
<proteinExistence type="predicted"/>
<keyword evidence="3 5" id="KW-0012">Acyltransferase</keyword>
<evidence type="ECO:0000256" key="1">
    <source>
        <dbReference type="ARBA" id="ARBA00005189"/>
    </source>
</evidence>
<accession>A0A0R0AST2</accession>